<feature type="domain" description="ABC-2 type transporter transmembrane" evidence="6">
    <location>
        <begin position="600"/>
        <end position="801"/>
    </location>
</feature>
<reference evidence="7 8" key="1">
    <citation type="journal article" date="2022" name="Int. J. Syst. Evol. Microbiol.">
        <title>Neobacillus kokaensis sp. nov., isolated from soil.</title>
        <authorList>
            <person name="Yuki K."/>
            <person name="Matsubara H."/>
            <person name="Yamaguchi S."/>
        </authorList>
    </citation>
    <scope>NUCLEOTIDE SEQUENCE [LARGE SCALE GENOMIC DNA]</scope>
    <source>
        <strain evidence="7 8">LOB 377</strain>
    </source>
</reference>
<feature type="transmembrane region" description="Helical" evidence="5">
    <location>
        <begin position="787"/>
        <end position="807"/>
    </location>
</feature>
<evidence type="ECO:0000256" key="4">
    <source>
        <dbReference type="ARBA" id="ARBA00023136"/>
    </source>
</evidence>
<dbReference type="NCBIfam" id="TIGR03061">
    <property type="entry name" value="pip_yhgE_Nterm"/>
    <property type="match status" value="1"/>
</dbReference>
<feature type="transmembrane region" description="Helical" evidence="5">
    <location>
        <begin position="20"/>
        <end position="42"/>
    </location>
</feature>
<proteinExistence type="predicted"/>
<dbReference type="NCBIfam" id="TIGR03057">
    <property type="entry name" value="xxxLxxG_by_4"/>
    <property type="match status" value="4"/>
</dbReference>
<feature type="transmembrane region" description="Helical" evidence="5">
    <location>
        <begin position="701"/>
        <end position="722"/>
    </location>
</feature>
<dbReference type="InterPro" id="IPR051328">
    <property type="entry name" value="T7SS_ABC-Transporter"/>
</dbReference>
<dbReference type="PANTHER" id="PTHR43077">
    <property type="entry name" value="TRANSPORT PERMEASE YVFS-RELATED"/>
    <property type="match status" value="1"/>
</dbReference>
<dbReference type="InterPro" id="IPR023908">
    <property type="entry name" value="xxxLxxG_rpt"/>
</dbReference>
<dbReference type="Gene3D" id="1.10.287.950">
    <property type="entry name" value="Methyl-accepting chemotaxis protein"/>
    <property type="match status" value="1"/>
</dbReference>
<evidence type="ECO:0000256" key="3">
    <source>
        <dbReference type="ARBA" id="ARBA00022989"/>
    </source>
</evidence>
<dbReference type="InterPro" id="IPR011049">
    <property type="entry name" value="Serralysin-like_metalloprot_C"/>
</dbReference>
<keyword evidence="3 5" id="KW-1133">Transmembrane helix</keyword>
<comment type="caution">
    <text evidence="7">The sequence shown here is derived from an EMBL/GenBank/DDBJ whole genome shotgun (WGS) entry which is preliminary data.</text>
</comment>
<evidence type="ECO:0000256" key="5">
    <source>
        <dbReference type="SAM" id="Phobius"/>
    </source>
</evidence>
<gene>
    <name evidence="7" type="primary">yhgE</name>
    <name evidence="7" type="ORF">AM1BK_20800</name>
</gene>
<organism evidence="7 8">
    <name type="scientific">Neobacillus kokaensis</name>
    <dbReference type="NCBI Taxonomy" id="2759023"/>
    <lineage>
        <taxon>Bacteria</taxon>
        <taxon>Bacillati</taxon>
        <taxon>Bacillota</taxon>
        <taxon>Bacilli</taxon>
        <taxon>Bacillales</taxon>
        <taxon>Bacillaceae</taxon>
        <taxon>Neobacillus</taxon>
    </lineage>
</organism>
<name>A0ABQ3N1I8_9BACI</name>
<dbReference type="NCBIfam" id="TIGR03062">
    <property type="entry name" value="pip_yhgE_Cterm"/>
    <property type="match status" value="1"/>
</dbReference>
<dbReference type="Proteomes" id="UP000637074">
    <property type="component" value="Unassembled WGS sequence"/>
</dbReference>
<dbReference type="Pfam" id="PF12698">
    <property type="entry name" value="ABC2_membrane_3"/>
    <property type="match status" value="2"/>
</dbReference>
<dbReference type="InterPro" id="IPR017501">
    <property type="entry name" value="Phage_infect_YhgE_C"/>
</dbReference>
<keyword evidence="2 5" id="KW-0812">Transmembrane</keyword>
<sequence>MKNGLFKQELFTIIKNKKILIPIIAVLFIPVLYAGLFLWAFWDPYGKMDELPVAIVNNDKGAVMDDEQLKLGEDLVEKLKKSKDFDYQILNKQDGYNELKKQKYYMLIEIPENFSNNATTLMDKNPKKLELIYVPNEGFNFLSAQIGGTAAEKIKTAVAEKVTETYAETIFEKINDVSAGFQKASNGAEKLSDGSKNLNKGSADLNTGIATLAKKSIEFNNGMKSADEGSKKLASGSNDLYNGLAILAEKSIEFNAGMQSANSGVQKLASGSKDLDDGLAVLAEKSGEFNAGMQSANSGANKVAAGSKQLNEGLGQLLNGHKKLEIASTQLEAGGKQLHAGAEELSLKLSEWQKGSTSAVKGAEDLNQGITSLKKQITQMMPLLGNLPEDKKAQLIQALDQLESGSAALKSGTKDLSDAASQLSDGAEQISTKLEALHTGQKSFSDQMELFGEKFKDAKAGADQLANGSSTLLFGMNQLTDGSNALTEGAVQLSSGSQALRIGAYDLLSGMEKLASGSDALSSGAGQIASGSSNLKNGASDLSSGMSQLTNGADAITSGAGKLADGSEHLKDGTSQLTAGTTELADKLKDGAKEVSKVHANDKTYDMMSKPVKLDTEKVNHVPNYGTGFTPYFLSLGLFVGALLLSIVFPMRDPAVTPANGFNWFISKFAILAVFGVVQALIADAVILGALNLHVASVPKFILFSIITSLTFISLVQFFVTVFADAGRFLAILVLIFQLTTSAGTFPLELIPNFLQHFNAFLPMTYTVSGFKAVISSGDYSFMWHNLTILFSYIVVFALLTTSYLTIRHNAKYKIAAQQ</sequence>
<comment type="subcellular location">
    <subcellularLocation>
        <location evidence="1">Membrane</location>
        <topology evidence="1">Multi-pass membrane protein</topology>
    </subcellularLocation>
</comment>
<dbReference type="Gene3D" id="3.40.1710.10">
    <property type="entry name" value="abc type-2 transporter like domain"/>
    <property type="match status" value="1"/>
</dbReference>
<keyword evidence="4 5" id="KW-0472">Membrane</keyword>
<dbReference type="InterPro" id="IPR017500">
    <property type="entry name" value="Phage_infect_YhgE_N"/>
</dbReference>
<feature type="transmembrane region" description="Helical" evidence="5">
    <location>
        <begin position="729"/>
        <end position="748"/>
    </location>
</feature>
<keyword evidence="8" id="KW-1185">Reference proteome</keyword>
<feature type="domain" description="ABC-2 type transporter transmembrane" evidence="6">
    <location>
        <begin position="23"/>
        <end position="178"/>
    </location>
</feature>
<feature type="transmembrane region" description="Helical" evidence="5">
    <location>
        <begin position="629"/>
        <end position="649"/>
    </location>
</feature>
<feature type="transmembrane region" description="Helical" evidence="5">
    <location>
        <begin position="669"/>
        <end position="695"/>
    </location>
</feature>
<protein>
    <recommendedName>
        <fullName evidence="6">ABC-2 type transporter transmembrane domain-containing protein</fullName>
    </recommendedName>
</protein>
<evidence type="ECO:0000259" key="6">
    <source>
        <dbReference type="Pfam" id="PF12698"/>
    </source>
</evidence>
<dbReference type="InterPro" id="IPR013525">
    <property type="entry name" value="ABC2_TM"/>
</dbReference>
<evidence type="ECO:0000313" key="8">
    <source>
        <dbReference type="Proteomes" id="UP000637074"/>
    </source>
</evidence>
<dbReference type="EMBL" id="BNDS01000007">
    <property type="protein sequence ID" value="GHH98537.1"/>
    <property type="molecule type" value="Genomic_DNA"/>
</dbReference>
<evidence type="ECO:0000256" key="1">
    <source>
        <dbReference type="ARBA" id="ARBA00004141"/>
    </source>
</evidence>
<evidence type="ECO:0000313" key="7">
    <source>
        <dbReference type="EMBL" id="GHH98537.1"/>
    </source>
</evidence>
<evidence type="ECO:0000256" key="2">
    <source>
        <dbReference type="ARBA" id="ARBA00022692"/>
    </source>
</evidence>
<accession>A0ABQ3N1I8</accession>
<dbReference type="SUPFAM" id="SSF101967">
    <property type="entry name" value="Adhesin YadA, collagen-binding domain"/>
    <property type="match status" value="1"/>
</dbReference>
<dbReference type="PANTHER" id="PTHR43077:SF5">
    <property type="entry name" value="PHAGE INFECTION PROTEIN"/>
    <property type="match status" value="1"/>
</dbReference>